<dbReference type="Pfam" id="PF03747">
    <property type="entry name" value="ADP_ribosyl_GH"/>
    <property type="match status" value="1"/>
</dbReference>
<name>A0ABW7I2I9_9RHOB</name>
<dbReference type="Pfam" id="PF22784">
    <property type="entry name" value="PTP-SAK"/>
    <property type="match status" value="1"/>
</dbReference>
<dbReference type="EMBL" id="JBIHMM010000001">
    <property type="protein sequence ID" value="MFH0252376.1"/>
    <property type="molecule type" value="Genomic_DNA"/>
</dbReference>
<dbReference type="RefSeq" id="WP_377169743.1">
    <property type="nucleotide sequence ID" value="NZ_JBHTJC010000001.1"/>
</dbReference>
<dbReference type="InterPro" id="IPR050792">
    <property type="entry name" value="ADP-ribosylglycohydrolase"/>
</dbReference>
<reference evidence="3 4" key="1">
    <citation type="submission" date="2024-10" db="EMBL/GenBank/DDBJ databases">
        <authorList>
            <person name="Yang X.-N."/>
        </authorList>
    </citation>
    <scope>NUCLEOTIDE SEQUENCE [LARGE SCALE GENOMIC DNA]</scope>
    <source>
        <strain evidence="3 4">CAU 1059</strain>
    </source>
</reference>
<dbReference type="SMART" id="SM00404">
    <property type="entry name" value="PTPc_motif"/>
    <property type="match status" value="1"/>
</dbReference>
<dbReference type="Gene3D" id="3.90.190.10">
    <property type="entry name" value="Protein tyrosine phosphatase superfamily"/>
    <property type="match status" value="1"/>
</dbReference>
<proteinExistence type="predicted"/>
<protein>
    <submittedName>
        <fullName evidence="3">ADP-ribosylglycohydrolase family protein</fullName>
    </submittedName>
</protein>
<dbReference type="InterPro" id="IPR000387">
    <property type="entry name" value="Tyr_Pase_dom"/>
</dbReference>
<evidence type="ECO:0000259" key="2">
    <source>
        <dbReference type="PROSITE" id="PS50056"/>
    </source>
</evidence>
<organism evidence="3 4">
    <name type="scientific">Roseovarius aquimarinus</name>
    <dbReference type="NCBI Taxonomy" id="1229156"/>
    <lineage>
        <taxon>Bacteria</taxon>
        <taxon>Pseudomonadati</taxon>
        <taxon>Pseudomonadota</taxon>
        <taxon>Alphaproteobacteria</taxon>
        <taxon>Rhodobacterales</taxon>
        <taxon>Roseobacteraceae</taxon>
        <taxon>Roseovarius</taxon>
    </lineage>
</organism>
<dbReference type="InterPro" id="IPR057023">
    <property type="entry name" value="PTP-SAK"/>
</dbReference>
<gene>
    <name evidence="3" type="ORF">ACGRVM_00595</name>
</gene>
<feature type="domain" description="Tyrosine specific protein phosphatases" evidence="2">
    <location>
        <begin position="121"/>
        <end position="172"/>
    </location>
</feature>
<dbReference type="PANTHER" id="PTHR16222">
    <property type="entry name" value="ADP-RIBOSYLGLYCOHYDROLASE"/>
    <property type="match status" value="1"/>
</dbReference>
<dbReference type="PROSITE" id="PS50056">
    <property type="entry name" value="TYR_PHOSPHATASE_2"/>
    <property type="match status" value="1"/>
</dbReference>
<sequence>MRTSLTHPLQIAELRPFKGSGAIGITFCPGKVQPGAMSGSWSRDLGIDLDAVAEWGAAAVVTLVEEHELNALKVAGMGAAVRARHMDWHHLPIRDVSTPDAAFEAAWERVGEGLRARLRAGFGVLVHCKGGLGRAGTIAARLMVELGTPAAEAVAEVRRVRPGAIETSAQLDYVMRLKAVPEAAPDTAGAAIAARARGALLGLAVGDAVGTTLEFKARDSYAPLTDMIGGGPFGLKPGEWTDDTAMALALADSLAEHPNLDEADLMRRFTDWHEKGTYSCTGRCFDIGITTRQALSRWSRTGDPIAGSRDPQTAGNGSLMRLAPVAIRHFGDRARLRDVAARQSRTTHAAPEAVDACIAYAEVLADAIEGARRSDVLRARQDGWAGAIAPIMAGEWRGKLRRDIRASGYVAHALEASLWSVARSEGFRDAVLLAANLGEDADTTGAITGQLAGALGSDTALPEAWLAKLAWGPRIRGMADALLAG</sequence>
<dbReference type="InterPro" id="IPR003595">
    <property type="entry name" value="Tyr_Pase_cat"/>
</dbReference>
<keyword evidence="1" id="KW-0378">Hydrolase</keyword>
<dbReference type="InterPro" id="IPR005502">
    <property type="entry name" value="Ribosyl_crysJ1"/>
</dbReference>
<evidence type="ECO:0000313" key="4">
    <source>
        <dbReference type="Proteomes" id="UP001607157"/>
    </source>
</evidence>
<accession>A0ABW7I2I9</accession>
<dbReference type="PANTHER" id="PTHR16222:SF12">
    <property type="entry name" value="ADP-RIBOSYLGLYCOHYDROLASE-RELATED"/>
    <property type="match status" value="1"/>
</dbReference>
<dbReference type="SUPFAM" id="SSF101478">
    <property type="entry name" value="ADP-ribosylglycohydrolase"/>
    <property type="match status" value="1"/>
</dbReference>
<dbReference type="InterPro" id="IPR029021">
    <property type="entry name" value="Prot-tyrosine_phosphatase-like"/>
</dbReference>
<evidence type="ECO:0000256" key="1">
    <source>
        <dbReference type="ARBA" id="ARBA00022801"/>
    </source>
</evidence>
<dbReference type="InterPro" id="IPR036705">
    <property type="entry name" value="Ribosyl_crysJ1_sf"/>
</dbReference>
<dbReference type="SUPFAM" id="SSF52799">
    <property type="entry name" value="(Phosphotyrosine protein) phosphatases II"/>
    <property type="match status" value="1"/>
</dbReference>
<dbReference type="Proteomes" id="UP001607157">
    <property type="component" value="Unassembled WGS sequence"/>
</dbReference>
<comment type="caution">
    <text evidence="3">The sequence shown here is derived from an EMBL/GenBank/DDBJ whole genome shotgun (WGS) entry which is preliminary data.</text>
</comment>
<evidence type="ECO:0000313" key="3">
    <source>
        <dbReference type="EMBL" id="MFH0252376.1"/>
    </source>
</evidence>
<dbReference type="CDD" id="cd14505">
    <property type="entry name" value="CDKN3-like"/>
    <property type="match status" value="1"/>
</dbReference>
<keyword evidence="4" id="KW-1185">Reference proteome</keyword>
<dbReference type="Gene3D" id="1.10.4080.10">
    <property type="entry name" value="ADP-ribosylation/Crystallin J1"/>
    <property type="match status" value="1"/>
</dbReference>